<sequence length="48" mass="4822">MPVTNAGGEPTPGFYTEAGPPTRRSPMASRATPAQSLLAPLALAGEAL</sequence>
<comment type="caution">
    <text evidence="2">The sequence shown here is derived from an EMBL/GenBank/DDBJ whole genome shotgun (WGS) entry which is preliminary data.</text>
</comment>
<evidence type="ECO:0000256" key="1">
    <source>
        <dbReference type="SAM" id="MobiDB-lite"/>
    </source>
</evidence>
<feature type="region of interest" description="Disordered" evidence="1">
    <location>
        <begin position="1"/>
        <end position="33"/>
    </location>
</feature>
<proteinExistence type="predicted"/>
<evidence type="ECO:0000313" key="3">
    <source>
        <dbReference type="Proteomes" id="UP000651738"/>
    </source>
</evidence>
<dbReference type="Proteomes" id="UP000651738">
    <property type="component" value="Unassembled WGS sequence"/>
</dbReference>
<evidence type="ECO:0000313" key="2">
    <source>
        <dbReference type="EMBL" id="MBH8581566.1"/>
    </source>
</evidence>
<organism evidence="2 3">
    <name type="scientific">Bisbaumannia pacifica</name>
    <dbReference type="NCBI Taxonomy" id="77098"/>
    <lineage>
        <taxon>Bacteria</taxon>
        <taxon>Pseudomonadati</taxon>
        <taxon>Pseudomonadota</taxon>
        <taxon>Gammaproteobacteria</taxon>
        <taxon>Oceanospirillales</taxon>
        <taxon>Halomonadaceae</taxon>
        <taxon>Bisbaumannia</taxon>
    </lineage>
</organism>
<dbReference type="AlphaFoldDB" id="A0ABD4L6E5"/>
<dbReference type="EMBL" id="JAEDAF010000018">
    <property type="protein sequence ID" value="MBH8581566.1"/>
    <property type="molecule type" value="Genomic_DNA"/>
</dbReference>
<gene>
    <name evidence="2" type="ORF">I7V36_15815</name>
</gene>
<accession>A0ABD4L6E5</accession>
<dbReference type="RefSeq" id="WP_198058372.1">
    <property type="nucleotide sequence ID" value="NZ_JAEDAF010000018.1"/>
</dbReference>
<reference evidence="2 3" key="1">
    <citation type="submission" date="2020-12" db="EMBL/GenBank/DDBJ databases">
        <title>Draft genome sequence of Halomonas pacifica strain CARE-V15.</title>
        <authorList>
            <person name="Vignesh N."/>
            <person name="Thabitha A."/>
            <person name="Saravanan R."/>
            <person name="Manigandan V."/>
        </authorList>
    </citation>
    <scope>NUCLEOTIDE SEQUENCE [LARGE SCALE GENOMIC DNA]</scope>
    <source>
        <strain evidence="2 3">CARE-V15</strain>
    </source>
</reference>
<protein>
    <submittedName>
        <fullName evidence="2">Uncharacterized protein</fullName>
    </submittedName>
</protein>
<name>A0ABD4L6E5_9GAMM</name>